<dbReference type="GO" id="GO:0005886">
    <property type="term" value="C:plasma membrane"/>
    <property type="evidence" value="ECO:0007669"/>
    <property type="project" value="TreeGrafter"/>
</dbReference>
<dbReference type="Pfam" id="PF02518">
    <property type="entry name" value="HATPase_c"/>
    <property type="match status" value="1"/>
</dbReference>
<keyword evidence="7" id="KW-0547">Nucleotide-binding</keyword>
<dbReference type="EMBL" id="CP045121">
    <property type="protein sequence ID" value="QIN80455.1"/>
    <property type="molecule type" value="Genomic_DNA"/>
</dbReference>
<dbReference type="PANTHER" id="PTHR44936:SF10">
    <property type="entry name" value="SENSOR PROTEIN RSTB"/>
    <property type="match status" value="1"/>
</dbReference>
<dbReference type="InterPro" id="IPR004358">
    <property type="entry name" value="Sig_transdc_His_kin-like_C"/>
</dbReference>
<evidence type="ECO:0000313" key="16">
    <source>
        <dbReference type="EMBL" id="QIN80455.1"/>
    </source>
</evidence>
<dbReference type="Pfam" id="PF00672">
    <property type="entry name" value="HAMP"/>
    <property type="match status" value="1"/>
</dbReference>
<comment type="catalytic activity">
    <reaction evidence="1">
        <text>ATP + protein L-histidine = ADP + protein N-phospho-L-histidine.</text>
        <dbReference type="EC" id="2.7.13.3"/>
    </reaction>
</comment>
<name>A0A6G8Q1Z2_9ACTN</name>
<proteinExistence type="predicted"/>
<keyword evidence="11" id="KW-0902">Two-component regulatory system</keyword>
<feature type="transmembrane region" description="Helical" evidence="13">
    <location>
        <begin position="87"/>
        <end position="108"/>
    </location>
</feature>
<evidence type="ECO:0000259" key="15">
    <source>
        <dbReference type="PROSITE" id="PS50885"/>
    </source>
</evidence>
<dbReference type="CDD" id="cd06225">
    <property type="entry name" value="HAMP"/>
    <property type="match status" value="1"/>
</dbReference>
<dbReference type="InterPro" id="IPR005467">
    <property type="entry name" value="His_kinase_dom"/>
</dbReference>
<dbReference type="RefSeq" id="WP_228281530.1">
    <property type="nucleotide sequence ID" value="NZ_CP045121.1"/>
</dbReference>
<feature type="compositionally biased region" description="Acidic residues" evidence="12">
    <location>
        <begin position="11"/>
        <end position="30"/>
    </location>
</feature>
<evidence type="ECO:0000256" key="10">
    <source>
        <dbReference type="ARBA" id="ARBA00022989"/>
    </source>
</evidence>
<keyword evidence="17" id="KW-1185">Reference proteome</keyword>
<dbReference type="Proteomes" id="UP000502706">
    <property type="component" value="Chromosome"/>
</dbReference>
<accession>A0A6G8Q1Z2</accession>
<organism evidence="16 17">
    <name type="scientific">Rubrobacter marinus</name>
    <dbReference type="NCBI Taxonomy" id="2653852"/>
    <lineage>
        <taxon>Bacteria</taxon>
        <taxon>Bacillati</taxon>
        <taxon>Actinomycetota</taxon>
        <taxon>Rubrobacteria</taxon>
        <taxon>Rubrobacterales</taxon>
        <taxon>Rubrobacteraceae</taxon>
        <taxon>Rubrobacter</taxon>
    </lineage>
</organism>
<feature type="compositionally biased region" description="Pro residues" evidence="12">
    <location>
        <begin position="1"/>
        <end position="10"/>
    </location>
</feature>
<dbReference type="SUPFAM" id="SSF158472">
    <property type="entry name" value="HAMP domain-like"/>
    <property type="match status" value="1"/>
</dbReference>
<evidence type="ECO:0000256" key="3">
    <source>
        <dbReference type="ARBA" id="ARBA00012438"/>
    </source>
</evidence>
<keyword evidence="13" id="KW-0472">Membrane</keyword>
<evidence type="ECO:0000256" key="4">
    <source>
        <dbReference type="ARBA" id="ARBA00022553"/>
    </source>
</evidence>
<reference evidence="16 17" key="1">
    <citation type="submission" date="2019-10" db="EMBL/GenBank/DDBJ databases">
        <title>Rubrobacter sp nov SCSIO 52915 isolated from a deep-sea sediment in the South China Sea.</title>
        <authorList>
            <person name="Chen R.W."/>
        </authorList>
    </citation>
    <scope>NUCLEOTIDE SEQUENCE [LARGE SCALE GENOMIC DNA]</scope>
    <source>
        <strain evidence="16 17">SCSIO 52915</strain>
    </source>
</reference>
<dbReference type="GO" id="GO:0000155">
    <property type="term" value="F:phosphorelay sensor kinase activity"/>
    <property type="evidence" value="ECO:0007669"/>
    <property type="project" value="TreeGrafter"/>
</dbReference>
<dbReference type="PROSITE" id="PS50885">
    <property type="entry name" value="HAMP"/>
    <property type="match status" value="1"/>
</dbReference>
<dbReference type="Gene3D" id="3.30.565.10">
    <property type="entry name" value="Histidine kinase-like ATPase, C-terminal domain"/>
    <property type="match status" value="1"/>
</dbReference>
<dbReference type="SMART" id="SM00304">
    <property type="entry name" value="HAMP"/>
    <property type="match status" value="1"/>
</dbReference>
<dbReference type="AlphaFoldDB" id="A0A6G8Q1Z2"/>
<dbReference type="PANTHER" id="PTHR44936">
    <property type="entry name" value="SENSOR PROTEIN CREC"/>
    <property type="match status" value="1"/>
</dbReference>
<comment type="subcellular location">
    <subcellularLocation>
        <location evidence="2">Membrane</location>
    </subcellularLocation>
</comment>
<keyword evidence="6 13" id="KW-0812">Transmembrane</keyword>
<keyword evidence="5" id="KW-0808">Transferase</keyword>
<dbReference type="EC" id="2.7.13.3" evidence="3"/>
<evidence type="ECO:0000256" key="2">
    <source>
        <dbReference type="ARBA" id="ARBA00004370"/>
    </source>
</evidence>
<evidence type="ECO:0000256" key="12">
    <source>
        <dbReference type="SAM" id="MobiDB-lite"/>
    </source>
</evidence>
<evidence type="ECO:0000259" key="14">
    <source>
        <dbReference type="PROSITE" id="PS50109"/>
    </source>
</evidence>
<dbReference type="SUPFAM" id="SSF55874">
    <property type="entry name" value="ATPase domain of HSP90 chaperone/DNA topoisomerase II/histidine kinase"/>
    <property type="match status" value="1"/>
</dbReference>
<dbReference type="Gene3D" id="6.10.340.10">
    <property type="match status" value="1"/>
</dbReference>
<evidence type="ECO:0000313" key="17">
    <source>
        <dbReference type="Proteomes" id="UP000502706"/>
    </source>
</evidence>
<evidence type="ECO:0000256" key="6">
    <source>
        <dbReference type="ARBA" id="ARBA00022692"/>
    </source>
</evidence>
<keyword evidence="10 13" id="KW-1133">Transmembrane helix</keyword>
<dbReference type="PRINTS" id="PR00344">
    <property type="entry name" value="BCTRLSENSOR"/>
</dbReference>
<dbReference type="GO" id="GO:0005524">
    <property type="term" value="F:ATP binding"/>
    <property type="evidence" value="ECO:0007669"/>
    <property type="project" value="UniProtKB-KW"/>
</dbReference>
<keyword evidence="8" id="KW-0418">Kinase</keyword>
<keyword evidence="9" id="KW-0067">ATP-binding</keyword>
<evidence type="ECO:0000256" key="1">
    <source>
        <dbReference type="ARBA" id="ARBA00000085"/>
    </source>
</evidence>
<keyword evidence="4" id="KW-0597">Phosphoprotein</keyword>
<protein>
    <recommendedName>
        <fullName evidence="3">histidine kinase</fullName>
        <ecNumber evidence="3">2.7.13.3</ecNumber>
    </recommendedName>
</protein>
<evidence type="ECO:0000256" key="11">
    <source>
        <dbReference type="ARBA" id="ARBA00023012"/>
    </source>
</evidence>
<dbReference type="InterPro" id="IPR003594">
    <property type="entry name" value="HATPase_dom"/>
</dbReference>
<dbReference type="InterPro" id="IPR003660">
    <property type="entry name" value="HAMP_dom"/>
</dbReference>
<evidence type="ECO:0000256" key="5">
    <source>
        <dbReference type="ARBA" id="ARBA00022679"/>
    </source>
</evidence>
<feature type="domain" description="Histidine kinase" evidence="14">
    <location>
        <begin position="190"/>
        <end position="391"/>
    </location>
</feature>
<evidence type="ECO:0000256" key="7">
    <source>
        <dbReference type="ARBA" id="ARBA00022741"/>
    </source>
</evidence>
<feature type="domain" description="HAMP" evidence="15">
    <location>
        <begin position="109"/>
        <end position="161"/>
    </location>
</feature>
<dbReference type="InterPro" id="IPR036890">
    <property type="entry name" value="HATPase_C_sf"/>
</dbReference>
<evidence type="ECO:0000256" key="9">
    <source>
        <dbReference type="ARBA" id="ARBA00022840"/>
    </source>
</evidence>
<dbReference type="SMART" id="SM00387">
    <property type="entry name" value="HATPase_c"/>
    <property type="match status" value="1"/>
</dbReference>
<evidence type="ECO:0000256" key="8">
    <source>
        <dbReference type="ARBA" id="ARBA00022777"/>
    </source>
</evidence>
<sequence length="391" mass="42497">MPQGPPAPPEQPDEDEAPEPDDLRDDEELEGGGGGIRFELVGLVQERPGENSFQAFESATDRAIASDQRAREDVLAQTQSTRRTAQLVLIIAAFGTLSLLLLLAAYLASDLFRPLRELRQALEDVEKGNLDRRVDEERADELGEVSRAFNRAMEAISRREGMTGLALTAADESSDGPAWQSAPSRVTLHRLVSRLRSRIAQLDAAGSNGHAAKQDDLVEGLEGLSQAIARITEFGFPLDLNLSRTDMRALLYRVFMRFQDEFSERAVSIELDIAPEVDHATVDRLKLREAVGELLQNALSALPEAGGRLGLRSRVSEDGTELLIEVADDGEGADQSLIDEAFDPGSDRSDGRLRVGLALTRAIVEQHGGDLTVESVPGGGTYARIGLPLRD</sequence>
<dbReference type="InterPro" id="IPR050980">
    <property type="entry name" value="2C_sensor_his_kinase"/>
</dbReference>
<dbReference type="KEGG" id="rmar:GBA65_20220"/>
<dbReference type="PROSITE" id="PS50109">
    <property type="entry name" value="HIS_KIN"/>
    <property type="match status" value="1"/>
</dbReference>
<gene>
    <name evidence="16" type="ORF">GBA65_20220</name>
</gene>
<feature type="region of interest" description="Disordered" evidence="12">
    <location>
        <begin position="1"/>
        <end position="34"/>
    </location>
</feature>
<evidence type="ECO:0000256" key="13">
    <source>
        <dbReference type="SAM" id="Phobius"/>
    </source>
</evidence>